<feature type="region of interest" description="Disordered" evidence="3">
    <location>
        <begin position="329"/>
        <end position="349"/>
    </location>
</feature>
<dbReference type="Gene3D" id="3.40.50.10490">
    <property type="entry name" value="Glucose-6-phosphate isomerase like protein, domain 1"/>
    <property type="match status" value="2"/>
</dbReference>
<reference evidence="5 6" key="1">
    <citation type="submission" date="2020-08" db="EMBL/GenBank/DDBJ databases">
        <title>Sequencing the genomes of 1000 actinobacteria strains.</title>
        <authorList>
            <person name="Klenk H.-P."/>
        </authorList>
    </citation>
    <scope>NUCLEOTIDE SEQUENCE [LARGE SCALE GENOMIC DNA]</scope>
    <source>
        <strain evidence="5 6">DSM 41654</strain>
    </source>
</reference>
<keyword evidence="2" id="KW-0413">Isomerase</keyword>
<accession>A0A7W7R4U5</accession>
<dbReference type="InterPro" id="IPR019490">
    <property type="entry name" value="Glu6P/Mann6P_isomerase_C"/>
</dbReference>
<dbReference type="InterPro" id="IPR046348">
    <property type="entry name" value="SIS_dom_sf"/>
</dbReference>
<dbReference type="AlphaFoldDB" id="A0A7W7R4U5"/>
<evidence type="ECO:0000256" key="2">
    <source>
        <dbReference type="ARBA" id="ARBA00023235"/>
    </source>
</evidence>
<protein>
    <recommendedName>
        <fullName evidence="4">Bifunctional glucose-6-phosphate/mannose-6-phosphate isomerase C-terminal domain-containing protein</fullName>
    </recommendedName>
</protein>
<dbReference type="Pfam" id="PF10432">
    <property type="entry name" value="bact-PGI_C"/>
    <property type="match status" value="1"/>
</dbReference>
<proteinExistence type="inferred from homology"/>
<sequence length="401" mass="42235">MLDDSLLDDPAALQRADRDHALLALAAAGARVRTALRQSQAAGLASLQPDGHPRGILVAGHGSALTAGQALAALAGNGTLVQPLAPIDARPAALFSEGLSWQLPGWAGPIDLVVLCSADGTETGLISLAEQAYARGCAIAVIAPEGRPLAEAALQVRGMPLPYVPATAFDEEPQARESDLPMEELGALWAYLTPLLALADRIGVIAASSAQLEATADLLDELAVRHRPDAAAYRNPAKELAAQLSGTVPLLWSEGPLAAVAAERFTAVLADRAGRPAVAGQLPQVLSAHRGMITGRFGTGTDPEDFFRDRIDEPDPLTLQVLLLRHTPREEEPDAEPVEPQTVPESGPATATVRRVRRLLADHEVRLTELVGLRPEPVHALAELIALTDFAAVYLSLAEQH</sequence>
<keyword evidence="6" id="KW-1185">Reference proteome</keyword>
<dbReference type="GO" id="GO:0004476">
    <property type="term" value="F:mannose-6-phosphate isomerase activity"/>
    <property type="evidence" value="ECO:0007669"/>
    <property type="project" value="InterPro"/>
</dbReference>
<organism evidence="5 6">
    <name type="scientific">Kitasatospora kifunensis</name>
    <name type="common">Streptomyces kifunensis</name>
    <dbReference type="NCBI Taxonomy" id="58351"/>
    <lineage>
        <taxon>Bacteria</taxon>
        <taxon>Bacillati</taxon>
        <taxon>Actinomycetota</taxon>
        <taxon>Actinomycetes</taxon>
        <taxon>Kitasatosporales</taxon>
        <taxon>Streptomycetaceae</taxon>
        <taxon>Kitasatospora</taxon>
    </lineage>
</organism>
<comment type="caution">
    <text evidence="5">The sequence shown here is derived from an EMBL/GenBank/DDBJ whole genome shotgun (WGS) entry which is preliminary data.</text>
</comment>
<evidence type="ECO:0000313" key="5">
    <source>
        <dbReference type="EMBL" id="MBB4925416.1"/>
    </source>
</evidence>
<dbReference type="GO" id="GO:1901135">
    <property type="term" value="P:carbohydrate derivative metabolic process"/>
    <property type="evidence" value="ECO:0007669"/>
    <property type="project" value="InterPro"/>
</dbReference>
<gene>
    <name evidence="5" type="ORF">FHR34_004409</name>
</gene>
<name>A0A7W7R4U5_KITKI</name>
<dbReference type="GO" id="GO:0005975">
    <property type="term" value="P:carbohydrate metabolic process"/>
    <property type="evidence" value="ECO:0007669"/>
    <property type="project" value="InterPro"/>
</dbReference>
<feature type="domain" description="Bifunctional glucose-6-phosphate/mannose-6-phosphate isomerase C-terminal" evidence="4">
    <location>
        <begin position="235"/>
        <end position="399"/>
    </location>
</feature>
<dbReference type="Proteomes" id="UP000540506">
    <property type="component" value="Unassembled WGS sequence"/>
</dbReference>
<dbReference type="GO" id="GO:0097367">
    <property type="term" value="F:carbohydrate derivative binding"/>
    <property type="evidence" value="ECO:0007669"/>
    <property type="project" value="InterPro"/>
</dbReference>
<comment type="similarity">
    <text evidence="1">Belongs to the PGI/PMI family.</text>
</comment>
<evidence type="ECO:0000313" key="6">
    <source>
        <dbReference type="Proteomes" id="UP000540506"/>
    </source>
</evidence>
<dbReference type="GO" id="GO:0004347">
    <property type="term" value="F:glucose-6-phosphate isomerase activity"/>
    <property type="evidence" value="ECO:0007669"/>
    <property type="project" value="InterPro"/>
</dbReference>
<evidence type="ECO:0000259" key="4">
    <source>
        <dbReference type="Pfam" id="PF10432"/>
    </source>
</evidence>
<dbReference type="SUPFAM" id="SSF53697">
    <property type="entry name" value="SIS domain"/>
    <property type="match status" value="1"/>
</dbReference>
<evidence type="ECO:0000256" key="3">
    <source>
        <dbReference type="SAM" id="MobiDB-lite"/>
    </source>
</evidence>
<dbReference type="RefSeq" id="WP_184937594.1">
    <property type="nucleotide sequence ID" value="NZ_JACHJV010000001.1"/>
</dbReference>
<dbReference type="EMBL" id="JACHJV010000001">
    <property type="protein sequence ID" value="MBB4925416.1"/>
    <property type="molecule type" value="Genomic_DNA"/>
</dbReference>
<evidence type="ECO:0000256" key="1">
    <source>
        <dbReference type="ARBA" id="ARBA00010523"/>
    </source>
</evidence>